<organism evidence="2 3">
    <name type="scientific">Thermogemmata fonticola</name>
    <dbReference type="NCBI Taxonomy" id="2755323"/>
    <lineage>
        <taxon>Bacteria</taxon>
        <taxon>Pseudomonadati</taxon>
        <taxon>Planctomycetota</taxon>
        <taxon>Planctomycetia</taxon>
        <taxon>Gemmatales</taxon>
        <taxon>Gemmataceae</taxon>
        <taxon>Thermogemmata</taxon>
    </lineage>
</organism>
<dbReference type="RefSeq" id="WP_194535993.1">
    <property type="nucleotide sequence ID" value="NZ_JACEFB010000001.1"/>
</dbReference>
<dbReference type="Proteomes" id="UP000542342">
    <property type="component" value="Unassembled WGS sequence"/>
</dbReference>
<dbReference type="EMBL" id="JACEFB010000001">
    <property type="protein sequence ID" value="MBA2224548.1"/>
    <property type="molecule type" value="Genomic_DNA"/>
</dbReference>
<accession>A0A7V8VAN3</accession>
<name>A0A7V8VAN3_9BACT</name>
<dbReference type="NCBIfam" id="NF038316">
    <property type="entry name" value="DrmE_fam"/>
    <property type="match status" value="1"/>
</dbReference>
<dbReference type="AlphaFoldDB" id="A0A7V8VAN3"/>
<gene>
    <name evidence="2" type="ORF">H0921_00025</name>
</gene>
<evidence type="ECO:0000313" key="3">
    <source>
        <dbReference type="Proteomes" id="UP000542342"/>
    </source>
</evidence>
<evidence type="ECO:0000256" key="1">
    <source>
        <dbReference type="SAM" id="MobiDB-lite"/>
    </source>
</evidence>
<comment type="caution">
    <text evidence="2">The sequence shown here is derived from an EMBL/GenBank/DDBJ whole genome shotgun (WGS) entry which is preliminary data.</text>
</comment>
<dbReference type="InterPro" id="IPR049794">
    <property type="entry name" value="DrmE"/>
</dbReference>
<keyword evidence="3" id="KW-1185">Reference proteome</keyword>
<feature type="region of interest" description="Disordered" evidence="1">
    <location>
        <begin position="823"/>
        <end position="845"/>
    </location>
</feature>
<evidence type="ECO:0000313" key="2">
    <source>
        <dbReference type="EMBL" id="MBA2224548.1"/>
    </source>
</evidence>
<reference evidence="2 3" key="1">
    <citation type="submission" date="2020-07" db="EMBL/GenBank/DDBJ databases">
        <title>Thermogemmata thermophila gen. nov., sp. nov., a novel moderate thermophilic planctomycete from a Kamchatka hot spring.</title>
        <authorList>
            <person name="Elcheninov A.G."/>
            <person name="Podosokorskaya O.A."/>
            <person name="Kovaleva O.L."/>
            <person name="Novikov A."/>
            <person name="Bonch-Osmolovskaya E.A."/>
            <person name="Toshchakov S.V."/>
            <person name="Kublanov I.V."/>
        </authorList>
    </citation>
    <scope>NUCLEOTIDE SEQUENCE [LARGE SCALE GENOMIC DNA]</scope>
    <source>
        <strain evidence="2 3">2918</strain>
    </source>
</reference>
<protein>
    <submittedName>
        <fullName evidence="2">Uncharacterized protein</fullName>
    </submittedName>
</protein>
<proteinExistence type="predicted"/>
<sequence>MPITHAKRRALLAEFDQLAKKWDGNDRDLIAATTQWVAGLRLEFGFECNLARDIFFLGDKLRKAGPTNEVAELARGGLAFVYQNNCGKPNCTNSLGLLEDAFFVAGYAAHLVREKLREPARYSPPQLSGEEKAKAEELFVELLDRSADEDDCLPAKAQAALGQLGQLLESGLFRRLRVNVQFLAEVLRDSGRPDDHRQIARAALHYVSLDNDVIPDQLGLIGFLDDYFVADLAVSLIEKNCPPWLDLIDATVAAWPFLNMVVFEDGRGGAPLSEFLLVNTALTCPAVRGDSQQTITYLILPRTGPLPLLLGFLASLSGLWKARTESGCHLPFQPGQRVRVDGTAIRTFVGCRSDNGRTLFGLERVRREKDQQLRSIEWLPIDQIHRLVPENSQRDTRGRISPQSDYGNQPLQALDYLFLSAEPVTIPTDVPQIVVSSPLKTCKETAEAVSLFGQRLIDAVPMGYLTPGGEICPWSSRFGISRPTVLVIPDLDRACEYVEGEGEQVALTIVDATGQNARRAASLVRLGSIGARVLVLTSQADADESLIEETDSTIWEWTKEDIDSLCIETARSGTSDQAGPVRRYETEVVRALSAAVDVEQVDAGSDTEAFEAVCGLEKLVKVRGEEVPPELENALDLSFNVLTRLLRCPFRLADHPRLFADLAGKLDSIAGTMAAKASLTAQEVQAVDLAEGRLRALWQLLQRNNPKADALSRMRPTSGSLLVLCGDADLLERVDDVTVCPVTTTLDLIPCDPNTTYVISGWFGRGTMTRLLRPPFASLLRLILYEIEVGWYRAFIRRVQRNAAARRTRACRSRLFPGITGWAEARGEPADGESPGPEPAGGDPFDKVEIRLVDRRRGRLTALARPSSEEAAVEARLVLFNSGHAFLTKDYQAKVATHLLDPSADPEEAELQLVPGWELRPGDALLFYYSSDRDVIRVEADKSLPPSEREHARLWRLALLRYQQRCKLSFKALCDQLREHGCRVSEQTIRNWLQEEVIAPMHCEQSIQAIQYMTNDPELTKHYDRCLDAIHAVRSAHIRAGRSLARRVLNLSVEELRSSRGGLVDLGDGIVMVRVTSIDESTVRIRATAANRLIKE</sequence>